<feature type="non-terminal residue" evidence="1">
    <location>
        <position position="1"/>
    </location>
</feature>
<gene>
    <name evidence="1" type="ORF">NPIL_541881</name>
</gene>
<organism evidence="1 2">
    <name type="scientific">Nephila pilipes</name>
    <name type="common">Giant wood spider</name>
    <name type="synonym">Nephila maculata</name>
    <dbReference type="NCBI Taxonomy" id="299642"/>
    <lineage>
        <taxon>Eukaryota</taxon>
        <taxon>Metazoa</taxon>
        <taxon>Ecdysozoa</taxon>
        <taxon>Arthropoda</taxon>
        <taxon>Chelicerata</taxon>
        <taxon>Arachnida</taxon>
        <taxon>Araneae</taxon>
        <taxon>Araneomorphae</taxon>
        <taxon>Entelegynae</taxon>
        <taxon>Araneoidea</taxon>
        <taxon>Nephilidae</taxon>
        <taxon>Nephila</taxon>
    </lineage>
</organism>
<dbReference type="Proteomes" id="UP000887013">
    <property type="component" value="Unassembled WGS sequence"/>
</dbReference>
<evidence type="ECO:0000313" key="1">
    <source>
        <dbReference type="EMBL" id="GFT73429.1"/>
    </source>
</evidence>
<proteinExistence type="predicted"/>
<protein>
    <submittedName>
        <fullName evidence="1">Uncharacterized protein</fullName>
    </submittedName>
</protein>
<evidence type="ECO:0000313" key="2">
    <source>
        <dbReference type="Proteomes" id="UP000887013"/>
    </source>
</evidence>
<sequence length="43" mass="5227">QKTGLKADLRRSVRPHFEWRNRVDGRDWMMPNSGYEISFRGFE</sequence>
<dbReference type="AlphaFoldDB" id="A0A8X6PJ18"/>
<accession>A0A8X6PJ18</accession>
<dbReference type="EMBL" id="BMAW01021563">
    <property type="protein sequence ID" value="GFT73429.1"/>
    <property type="molecule type" value="Genomic_DNA"/>
</dbReference>
<name>A0A8X6PJ18_NEPPI</name>
<keyword evidence="2" id="KW-1185">Reference proteome</keyword>
<reference evidence="1" key="1">
    <citation type="submission" date="2020-08" db="EMBL/GenBank/DDBJ databases">
        <title>Multicomponent nature underlies the extraordinary mechanical properties of spider dragline silk.</title>
        <authorList>
            <person name="Kono N."/>
            <person name="Nakamura H."/>
            <person name="Mori M."/>
            <person name="Yoshida Y."/>
            <person name="Ohtoshi R."/>
            <person name="Malay A.D."/>
            <person name="Moran D.A.P."/>
            <person name="Tomita M."/>
            <person name="Numata K."/>
            <person name="Arakawa K."/>
        </authorList>
    </citation>
    <scope>NUCLEOTIDE SEQUENCE</scope>
</reference>
<comment type="caution">
    <text evidence="1">The sequence shown here is derived from an EMBL/GenBank/DDBJ whole genome shotgun (WGS) entry which is preliminary data.</text>
</comment>